<evidence type="ECO:0000313" key="6">
    <source>
        <dbReference type="Proteomes" id="UP000031938"/>
    </source>
</evidence>
<dbReference type="SUPFAM" id="SSF109604">
    <property type="entry name" value="HD-domain/PDEase-like"/>
    <property type="match status" value="1"/>
</dbReference>
<dbReference type="EMBL" id="JXRP01000018">
    <property type="protein sequence ID" value="KIL44700.1"/>
    <property type="molecule type" value="Genomic_DNA"/>
</dbReference>
<dbReference type="GO" id="GO:0016787">
    <property type="term" value="F:hydrolase activity"/>
    <property type="evidence" value="ECO:0007669"/>
    <property type="project" value="UniProtKB-KW"/>
</dbReference>
<protein>
    <submittedName>
        <fullName evidence="5">Uncharacterized protein</fullName>
    </submittedName>
</protein>
<organism evidence="5 6">
    <name type="scientific">Jeotgalibacillus soli</name>
    <dbReference type="NCBI Taxonomy" id="889306"/>
    <lineage>
        <taxon>Bacteria</taxon>
        <taxon>Bacillati</taxon>
        <taxon>Bacillota</taxon>
        <taxon>Bacilli</taxon>
        <taxon>Bacillales</taxon>
        <taxon>Caryophanaceae</taxon>
        <taxon>Jeotgalibacillus</taxon>
    </lineage>
</organism>
<dbReference type="GO" id="GO:0006357">
    <property type="term" value="P:regulation of transcription by RNA polymerase II"/>
    <property type="evidence" value="ECO:0007669"/>
    <property type="project" value="TreeGrafter"/>
</dbReference>
<comment type="caution">
    <text evidence="5">The sequence shown here is derived from an EMBL/GenBank/DDBJ whole genome shotgun (WGS) entry which is preliminary data.</text>
</comment>
<dbReference type="InterPro" id="IPR050273">
    <property type="entry name" value="GppA/Ppx_hydrolase"/>
</dbReference>
<dbReference type="PANTHER" id="PTHR30005">
    <property type="entry name" value="EXOPOLYPHOSPHATASE"/>
    <property type="match status" value="1"/>
</dbReference>
<evidence type="ECO:0000259" key="4">
    <source>
        <dbReference type="Pfam" id="PF21447"/>
    </source>
</evidence>
<dbReference type="Gene3D" id="3.30.420.40">
    <property type="match status" value="1"/>
</dbReference>
<dbReference type="Gene3D" id="1.10.3210.10">
    <property type="entry name" value="Hypothetical protein af1432"/>
    <property type="match status" value="1"/>
</dbReference>
<accession>A0A0C2R362</accession>
<name>A0A0C2R362_9BACL</name>
<evidence type="ECO:0000256" key="1">
    <source>
        <dbReference type="ARBA" id="ARBA00007125"/>
    </source>
</evidence>
<gene>
    <name evidence="5" type="ORF">KP78_22440</name>
</gene>
<dbReference type="PATRIC" id="fig|889306.3.peg.2257"/>
<dbReference type="SUPFAM" id="SSF53067">
    <property type="entry name" value="Actin-like ATPase domain"/>
    <property type="match status" value="2"/>
</dbReference>
<dbReference type="Gene3D" id="3.30.420.150">
    <property type="entry name" value="Exopolyphosphatase. Domain 2"/>
    <property type="match status" value="1"/>
</dbReference>
<dbReference type="CDD" id="cd24052">
    <property type="entry name" value="ASKHA_NBD_HpPPX-GppA-like"/>
    <property type="match status" value="1"/>
</dbReference>
<evidence type="ECO:0000259" key="3">
    <source>
        <dbReference type="Pfam" id="PF02541"/>
    </source>
</evidence>
<dbReference type="InterPro" id="IPR048950">
    <property type="entry name" value="Ppx_GppA_C"/>
</dbReference>
<reference evidence="5 6" key="1">
    <citation type="submission" date="2015-01" db="EMBL/GenBank/DDBJ databases">
        <title>Genome sequencing of Jeotgalibacillus soli.</title>
        <authorList>
            <person name="Goh K.M."/>
            <person name="Chan K.-G."/>
            <person name="Yaakop A.S."/>
            <person name="Ee R."/>
            <person name="Gan H.M."/>
            <person name="Chan C.S."/>
        </authorList>
    </citation>
    <scope>NUCLEOTIDE SEQUENCE [LARGE SCALE GENOMIC DNA]</scope>
    <source>
        <strain evidence="5 6">P9</strain>
    </source>
</reference>
<dbReference type="PANTHER" id="PTHR30005:SF0">
    <property type="entry name" value="RETROGRADE REGULATION PROTEIN 2"/>
    <property type="match status" value="1"/>
</dbReference>
<dbReference type="InterPro" id="IPR043129">
    <property type="entry name" value="ATPase_NBD"/>
</dbReference>
<dbReference type="InterPro" id="IPR030673">
    <property type="entry name" value="PyroPPase_GppA_Ppx"/>
</dbReference>
<feature type="domain" description="Ppx/GppA phosphatase C-terminal" evidence="4">
    <location>
        <begin position="317"/>
        <end position="468"/>
    </location>
</feature>
<feature type="domain" description="Ppx/GppA phosphatase N-terminal" evidence="3">
    <location>
        <begin position="21"/>
        <end position="303"/>
    </location>
</feature>
<sequence>MKQKTAVIDIGSNTIRLVIYDYEQDKGMKEIENIKTAARLRTYLDANGVMEREGIETLITTLHAFKEIIEYHHLTDIRIAATAAIRQAKNQLEIVKEVEETTGFRVTILSENEEAYYGYLAVVHTTPIDSAVTVDIGGGSTEVTYFENKQLKYSHSFAFGVVSLKKDFMSGEKMTAEEKQNLSRFLVQQFYLLPWLKNKNVPIIAIGGSARNIALIDQHVRNYPIAGVHQYWMTREALFTIKDELITMNRSQLEKLDGLSSDRIDIIAPSAEVFCQLYDVVQAKGFMFSRKGLRDGLMLKELMSQFDAPLDREHVFQNSLKELSFEYSVDKESAEQMMYIALELYEQLSELGFFDYREDLLLLLKRGAYLYYLGEYIDSDSVSQHTFYLIANRSIDGVLHRDRIKIAALASFKNKSTLKQFLVPFTSWFTKEEMQQMRELGALLKFAYSLNSSKRDIVKQLEVGKNDSGLTITVYATGNTLAEEYQAEKQKKHLEKSIKTTIDLVFIDIH</sequence>
<dbReference type="InterPro" id="IPR003695">
    <property type="entry name" value="Ppx_GppA_N"/>
</dbReference>
<keyword evidence="6" id="KW-1185">Reference proteome</keyword>
<dbReference type="STRING" id="889306.KP78_22440"/>
<proteinExistence type="inferred from homology"/>
<evidence type="ECO:0000256" key="2">
    <source>
        <dbReference type="ARBA" id="ARBA00022801"/>
    </source>
</evidence>
<dbReference type="Proteomes" id="UP000031938">
    <property type="component" value="Unassembled WGS sequence"/>
</dbReference>
<comment type="similarity">
    <text evidence="1">Belongs to the GppA/Ppx family.</text>
</comment>
<dbReference type="AlphaFoldDB" id="A0A0C2R362"/>
<dbReference type="Pfam" id="PF21447">
    <property type="entry name" value="Ppx-GppA_III"/>
    <property type="match status" value="1"/>
</dbReference>
<dbReference type="RefSeq" id="WP_041088737.1">
    <property type="nucleotide sequence ID" value="NZ_JXRP01000018.1"/>
</dbReference>
<dbReference type="Pfam" id="PF02541">
    <property type="entry name" value="Ppx-GppA"/>
    <property type="match status" value="1"/>
</dbReference>
<keyword evidence="2" id="KW-0378">Hydrolase</keyword>
<dbReference type="PIRSF" id="PIRSF001267">
    <property type="entry name" value="Pyrophosphatase_GppA_Ppx"/>
    <property type="match status" value="1"/>
</dbReference>
<evidence type="ECO:0000313" key="5">
    <source>
        <dbReference type="EMBL" id="KIL44700.1"/>
    </source>
</evidence>